<organism evidence="10 11">
    <name type="scientific">Saccharopolyspora spinosa</name>
    <dbReference type="NCBI Taxonomy" id="60894"/>
    <lineage>
        <taxon>Bacteria</taxon>
        <taxon>Bacillati</taxon>
        <taxon>Actinomycetota</taxon>
        <taxon>Actinomycetes</taxon>
        <taxon>Pseudonocardiales</taxon>
        <taxon>Pseudonocardiaceae</taxon>
        <taxon>Saccharopolyspora</taxon>
    </lineage>
</organism>
<comment type="caution">
    <text evidence="10">The sequence shown here is derived from an EMBL/GenBank/DDBJ whole genome shotgun (WGS) entry which is preliminary data.</text>
</comment>
<name>A0A2N3Y1P4_SACSN</name>
<dbReference type="GO" id="GO:0005886">
    <property type="term" value="C:plasma membrane"/>
    <property type="evidence" value="ECO:0007669"/>
    <property type="project" value="TreeGrafter"/>
</dbReference>
<feature type="domain" description="Acyl-CoA oxidase/dehydrogenase middle" evidence="8">
    <location>
        <begin position="122"/>
        <end position="216"/>
    </location>
</feature>
<evidence type="ECO:0000256" key="2">
    <source>
        <dbReference type="ARBA" id="ARBA00009347"/>
    </source>
</evidence>
<keyword evidence="4 6" id="KW-0274">FAD</keyword>
<evidence type="ECO:0000256" key="5">
    <source>
        <dbReference type="ARBA" id="ARBA00023002"/>
    </source>
</evidence>
<dbReference type="GO" id="GO:0016627">
    <property type="term" value="F:oxidoreductase activity, acting on the CH-CH group of donors"/>
    <property type="evidence" value="ECO:0007669"/>
    <property type="project" value="InterPro"/>
</dbReference>
<dbReference type="InterPro" id="IPR009075">
    <property type="entry name" value="AcylCo_DH/oxidase_C"/>
</dbReference>
<keyword evidence="5 6" id="KW-0560">Oxidoreductase</keyword>
<dbReference type="RefSeq" id="WP_010315250.1">
    <property type="nucleotide sequence ID" value="NZ_CP061007.1"/>
</dbReference>
<feature type="domain" description="Acyl-CoA dehydrogenase/oxidase N-terminal" evidence="9">
    <location>
        <begin position="6"/>
        <end position="114"/>
    </location>
</feature>
<sequence length="375" mass="41661">MNLDETPEEAGFRTTVRSWLADNITPNLPTEPSFADRLAADRKLGAAGYIGYTWPAEFGGGGAGPVYASILDEECARVGIPRSLAPSRFGADLLAPALIAHGSLEQLAEFLPRTRRADIVWCQGFSEPEAGSDLANVQSRLDDAGDHFRLSGAKIWTTQAHEAQWCFALVRSSRDAPRHHNLAFVLFDMQQPGVTIRPLRRLTGDAEFNELFFDQVRVERRHVVGGLHDGWKVAMTTMGAERSYGQLSRYRAYAEQLTAIAAMVRQYRGERRRVWEVELGMLAADLTGIRDSSYKITSLAAAGESVGVLPSVTKLWWSTTHQRLMDLGHEVAVETGGDLDFWLTEWLRSRAESIYAGTSQVQRNIIGERMLGLPR</sequence>
<evidence type="ECO:0000256" key="6">
    <source>
        <dbReference type="RuleBase" id="RU362125"/>
    </source>
</evidence>
<dbReference type="InterPro" id="IPR052161">
    <property type="entry name" value="Mycobact_Acyl-CoA_DH"/>
</dbReference>
<evidence type="ECO:0000256" key="3">
    <source>
        <dbReference type="ARBA" id="ARBA00022630"/>
    </source>
</evidence>
<dbReference type="EMBL" id="PJNB01000001">
    <property type="protein sequence ID" value="PKW16833.1"/>
    <property type="molecule type" value="Genomic_DNA"/>
</dbReference>
<dbReference type="PANTHER" id="PTHR43292">
    <property type="entry name" value="ACYL-COA DEHYDROGENASE"/>
    <property type="match status" value="1"/>
</dbReference>
<keyword evidence="11" id="KW-1185">Reference proteome</keyword>
<dbReference type="SUPFAM" id="SSF47203">
    <property type="entry name" value="Acyl-CoA dehydrogenase C-terminal domain-like"/>
    <property type="match status" value="1"/>
</dbReference>
<dbReference type="Pfam" id="PF02771">
    <property type="entry name" value="Acyl-CoA_dh_N"/>
    <property type="match status" value="1"/>
</dbReference>
<evidence type="ECO:0000313" key="10">
    <source>
        <dbReference type="EMBL" id="PKW16833.1"/>
    </source>
</evidence>
<dbReference type="InterPro" id="IPR037069">
    <property type="entry name" value="AcylCoA_DH/ox_N_sf"/>
</dbReference>
<accession>A0A2N3Y1P4</accession>
<evidence type="ECO:0000313" key="11">
    <source>
        <dbReference type="Proteomes" id="UP000233786"/>
    </source>
</evidence>
<proteinExistence type="inferred from homology"/>
<dbReference type="InterPro" id="IPR006091">
    <property type="entry name" value="Acyl-CoA_Oxase/DH_mid-dom"/>
</dbReference>
<evidence type="ECO:0000256" key="4">
    <source>
        <dbReference type="ARBA" id="ARBA00022827"/>
    </source>
</evidence>
<reference evidence="10" key="1">
    <citation type="submission" date="2017-12" db="EMBL/GenBank/DDBJ databases">
        <title>Sequencing the genomes of 1000 Actinobacteria strains.</title>
        <authorList>
            <person name="Klenk H.-P."/>
        </authorList>
    </citation>
    <scope>NUCLEOTIDE SEQUENCE [LARGE SCALE GENOMIC DNA]</scope>
    <source>
        <strain evidence="10">DSM 44228</strain>
    </source>
</reference>
<evidence type="ECO:0000259" key="9">
    <source>
        <dbReference type="Pfam" id="PF02771"/>
    </source>
</evidence>
<feature type="domain" description="Acyl-CoA dehydrogenase/oxidase C-terminal" evidence="7">
    <location>
        <begin position="229"/>
        <end position="371"/>
    </location>
</feature>
<dbReference type="Pfam" id="PF00441">
    <property type="entry name" value="Acyl-CoA_dh_1"/>
    <property type="match status" value="1"/>
</dbReference>
<dbReference type="PANTHER" id="PTHR43292:SF3">
    <property type="entry name" value="ACYL-COA DEHYDROGENASE FADE29"/>
    <property type="match status" value="1"/>
</dbReference>
<dbReference type="InterPro" id="IPR046373">
    <property type="entry name" value="Acyl-CoA_Oxase/DH_mid-dom_sf"/>
</dbReference>
<dbReference type="OrthoDB" id="3964153at2"/>
<dbReference type="InterPro" id="IPR013786">
    <property type="entry name" value="AcylCoA_DH/ox_N"/>
</dbReference>
<dbReference type="Gene3D" id="1.10.540.10">
    <property type="entry name" value="Acyl-CoA dehydrogenase/oxidase, N-terminal domain"/>
    <property type="match status" value="1"/>
</dbReference>
<dbReference type="AlphaFoldDB" id="A0A2N3Y1P4"/>
<evidence type="ECO:0000256" key="1">
    <source>
        <dbReference type="ARBA" id="ARBA00001974"/>
    </source>
</evidence>
<comment type="cofactor">
    <cofactor evidence="1 6">
        <name>FAD</name>
        <dbReference type="ChEBI" id="CHEBI:57692"/>
    </cofactor>
</comment>
<comment type="similarity">
    <text evidence="2 6">Belongs to the acyl-CoA dehydrogenase family.</text>
</comment>
<gene>
    <name evidence="10" type="ORF">A8926_4726</name>
</gene>
<dbReference type="Pfam" id="PF02770">
    <property type="entry name" value="Acyl-CoA_dh_M"/>
    <property type="match status" value="1"/>
</dbReference>
<dbReference type="InterPro" id="IPR036250">
    <property type="entry name" value="AcylCo_DH-like_C"/>
</dbReference>
<dbReference type="InterPro" id="IPR009100">
    <property type="entry name" value="AcylCoA_DH/oxidase_NM_dom_sf"/>
</dbReference>
<evidence type="ECO:0000259" key="8">
    <source>
        <dbReference type="Pfam" id="PF02770"/>
    </source>
</evidence>
<dbReference type="STRING" id="994479.GCA_000194155_07491"/>
<evidence type="ECO:0000259" key="7">
    <source>
        <dbReference type="Pfam" id="PF00441"/>
    </source>
</evidence>
<dbReference type="GO" id="GO:0050660">
    <property type="term" value="F:flavin adenine dinucleotide binding"/>
    <property type="evidence" value="ECO:0007669"/>
    <property type="project" value="InterPro"/>
</dbReference>
<dbReference type="Proteomes" id="UP000233786">
    <property type="component" value="Unassembled WGS sequence"/>
</dbReference>
<keyword evidence="3 6" id="KW-0285">Flavoprotein</keyword>
<dbReference type="Gene3D" id="2.40.110.10">
    <property type="entry name" value="Butyryl-CoA Dehydrogenase, subunit A, domain 2"/>
    <property type="match status" value="1"/>
</dbReference>
<protein>
    <submittedName>
        <fullName evidence="10">Alkylation response protein AidB-like acyl-CoA dehydrogenase</fullName>
    </submittedName>
</protein>
<dbReference type="SUPFAM" id="SSF56645">
    <property type="entry name" value="Acyl-CoA dehydrogenase NM domain-like"/>
    <property type="match status" value="1"/>
</dbReference>
<dbReference type="Gene3D" id="1.20.140.10">
    <property type="entry name" value="Butyryl-CoA Dehydrogenase, subunit A, domain 3"/>
    <property type="match status" value="1"/>
</dbReference>